<dbReference type="Proteomes" id="UP000007303">
    <property type="component" value="Unassembled WGS sequence"/>
</dbReference>
<proteinExistence type="predicted"/>
<dbReference type="Pfam" id="PF22946">
    <property type="entry name" value="SPEF2_D5"/>
    <property type="match status" value="1"/>
</dbReference>
<protein>
    <recommendedName>
        <fullName evidence="2">Calponin-homology (CH) domain-containing protein</fullName>
    </recommendedName>
</protein>
<sequence>MSDTLCKWLNKELSQAIEPKALDKNFSNGYLFGELLFKYQLQKDFTMFTNNDTSVSKLNNFTRLEPTLHLLGIPFDTNKAQAIMQEKQGVATHLLYQLYVSLGEKKKGQTRENVQPTAKTCLHKEEHDIPSDGQLHPVKMCDADLKLKKISKHYEEKRQELNTRSVVIPPIINPPQQKRQPKVHNILEMKHTEKVKRSNHKSVICIQVTAVPVPKPPPHPSQHNPKRRQHQHQQQKAQQAEMVQNEIAQFETNRKVSGQPSPGAFLLGACHQDWDVSEKGAKLILQSNDKYIRDIQKRLHENLVAREQREKRLQRFTMEQIKAREAQEEARRDEQLVRRLTRQTQQEQRLAAQLLQIRRQKDVILENRLFREEQYRQRREKDFQEALEREAALASQAKLDHAEEMKKEIEMCQKITAERSQNKYDKHFAICKDIMGQMVDFATKVEEYRQLTGNLIPQKQTRGWKEFLLKGLPLYQSNHVQTPEFDLCTPLDPVEQQKQDILNDLDYEEYTNMVGEWAWPDETDEPPPSLNNSNILGHVVGRIKKISHQPTAPPSPPLPPFKLKACVLGKFCSGKTTCLAKISREHGIYVISADTLIEEALAADQSGEKCSRLQTRGLKSLSLTCNNVTGEENKENEPLSSPATPKPGFIHFADDKIQFLEDSKTLTFLLQLSAQAVQGAAIQEELKNGKAISTELLVDIIVSAIRQIPSESCWILDGFPADIAQAQMLEKALSGTFNEPEESIT</sequence>
<dbReference type="InterPro" id="IPR052634">
    <property type="entry name" value="Sperm_flagellar-bone_growth"/>
</dbReference>
<dbReference type="GO" id="GO:0005737">
    <property type="term" value="C:cytoplasm"/>
    <property type="evidence" value="ECO:0007669"/>
    <property type="project" value="UniProtKB-ARBA"/>
</dbReference>
<dbReference type="Gene3D" id="1.10.418.10">
    <property type="entry name" value="Calponin-like domain"/>
    <property type="match status" value="1"/>
</dbReference>
<dbReference type="InterPro" id="IPR054517">
    <property type="entry name" value="SPEF2_D5"/>
</dbReference>
<dbReference type="InterPro" id="IPR036872">
    <property type="entry name" value="CH_dom_sf"/>
</dbReference>
<dbReference type="GO" id="GO:0097225">
    <property type="term" value="C:sperm midpiece"/>
    <property type="evidence" value="ECO:0007669"/>
    <property type="project" value="TreeGrafter"/>
</dbReference>
<dbReference type="Pfam" id="PF06294">
    <property type="entry name" value="CH_2"/>
    <property type="match status" value="1"/>
</dbReference>
<dbReference type="GO" id="GO:0002177">
    <property type="term" value="C:manchette"/>
    <property type="evidence" value="ECO:0007669"/>
    <property type="project" value="TreeGrafter"/>
</dbReference>
<dbReference type="InParanoid" id="H3DH17"/>
<dbReference type="InterPro" id="IPR001715">
    <property type="entry name" value="CH_dom"/>
</dbReference>
<dbReference type="PROSITE" id="PS50021">
    <property type="entry name" value="CH"/>
    <property type="match status" value="1"/>
</dbReference>
<dbReference type="GeneTree" id="ENSGT00390000008160"/>
<evidence type="ECO:0000313" key="4">
    <source>
        <dbReference type="Proteomes" id="UP000007303"/>
    </source>
</evidence>
<accession>H3DH17</accession>
<dbReference type="PANTHER" id="PTHR14919">
    <property type="entry name" value="KPL2-RELATED"/>
    <property type="match status" value="1"/>
</dbReference>
<feature type="domain" description="Calponin-homology (CH)" evidence="2">
    <location>
        <begin position="1"/>
        <end position="103"/>
    </location>
</feature>
<reference evidence="3" key="2">
    <citation type="submission" date="2025-08" db="UniProtKB">
        <authorList>
            <consortium name="Ensembl"/>
        </authorList>
    </citation>
    <scope>IDENTIFICATION</scope>
</reference>
<evidence type="ECO:0000313" key="3">
    <source>
        <dbReference type="Ensembl" id="ENSTNIP00000019811.1"/>
    </source>
</evidence>
<evidence type="ECO:0000259" key="2">
    <source>
        <dbReference type="PROSITE" id="PS50021"/>
    </source>
</evidence>
<dbReference type="STRING" id="99883.ENSTNIP00000019811"/>
<dbReference type="OMA" id="GELCMLQ"/>
<name>H3DH17_TETNG</name>
<dbReference type="HOGENOM" id="CLU_015066_0_0_1"/>
<dbReference type="Gene3D" id="3.40.50.300">
    <property type="entry name" value="P-loop containing nucleotide triphosphate hydrolases"/>
    <property type="match status" value="1"/>
</dbReference>
<dbReference type="AlphaFoldDB" id="H3DH17"/>
<dbReference type="SUPFAM" id="SSF52540">
    <property type="entry name" value="P-loop containing nucleoside triphosphate hydrolases"/>
    <property type="match status" value="1"/>
</dbReference>
<feature type="compositionally biased region" description="Basic residues" evidence="1">
    <location>
        <begin position="224"/>
        <end position="233"/>
    </location>
</feature>
<reference evidence="4" key="1">
    <citation type="journal article" date="2004" name="Nature">
        <title>Genome duplication in the teleost fish Tetraodon nigroviridis reveals the early vertebrate proto-karyotype.</title>
        <authorList>
            <person name="Jaillon O."/>
            <person name="Aury J.-M."/>
            <person name="Brunet F."/>
            <person name="Petit J.-L."/>
            <person name="Stange-Thomann N."/>
            <person name="Mauceli E."/>
            <person name="Bouneau L."/>
            <person name="Fischer C."/>
            <person name="Ozouf-Costaz C."/>
            <person name="Bernot A."/>
            <person name="Nicaud S."/>
            <person name="Jaffe D."/>
            <person name="Fisher S."/>
            <person name="Lutfalla G."/>
            <person name="Dossat C."/>
            <person name="Segurens B."/>
            <person name="Dasilva C."/>
            <person name="Salanoubat M."/>
            <person name="Levy M."/>
            <person name="Boudet N."/>
            <person name="Castellano S."/>
            <person name="Anthouard V."/>
            <person name="Jubin C."/>
            <person name="Castelli V."/>
            <person name="Katinka M."/>
            <person name="Vacherie B."/>
            <person name="Biemont C."/>
            <person name="Skalli Z."/>
            <person name="Cattolico L."/>
            <person name="Poulain J."/>
            <person name="De Berardinis V."/>
            <person name="Cruaud C."/>
            <person name="Duprat S."/>
            <person name="Brottier P."/>
            <person name="Coutanceau J.-P."/>
            <person name="Gouzy J."/>
            <person name="Parra G."/>
            <person name="Lardier G."/>
            <person name="Chapple C."/>
            <person name="McKernan K.J."/>
            <person name="McEwan P."/>
            <person name="Bosak S."/>
            <person name="Kellis M."/>
            <person name="Volff J.-N."/>
            <person name="Guigo R."/>
            <person name="Zody M.C."/>
            <person name="Mesirov J."/>
            <person name="Lindblad-Toh K."/>
            <person name="Birren B."/>
            <person name="Nusbaum C."/>
            <person name="Kahn D."/>
            <person name="Robinson-Rechavi M."/>
            <person name="Laudet V."/>
            <person name="Schachter V."/>
            <person name="Quetier F."/>
            <person name="Saurin W."/>
            <person name="Scarpelli C."/>
            <person name="Wincker P."/>
            <person name="Lander E.S."/>
            <person name="Weissenbach J."/>
            <person name="Roest Crollius H."/>
        </authorList>
    </citation>
    <scope>NUCLEOTIDE SEQUENCE [LARGE SCALE GENOMIC DNA]</scope>
</reference>
<dbReference type="Ensembl" id="ENSTNIT00000020041.1">
    <property type="protein sequence ID" value="ENSTNIP00000019811.1"/>
    <property type="gene ID" value="ENSTNIG00000016702.1"/>
</dbReference>
<dbReference type="Pfam" id="PF00406">
    <property type="entry name" value="ADK"/>
    <property type="match status" value="1"/>
</dbReference>
<dbReference type="InterPro" id="IPR027417">
    <property type="entry name" value="P-loop_NTPase"/>
</dbReference>
<evidence type="ECO:0000256" key="1">
    <source>
        <dbReference type="SAM" id="MobiDB-lite"/>
    </source>
</evidence>
<reference evidence="3" key="3">
    <citation type="submission" date="2025-09" db="UniProtKB">
        <authorList>
            <consortium name="Ensembl"/>
        </authorList>
    </citation>
    <scope>IDENTIFICATION</scope>
</reference>
<keyword evidence="4" id="KW-1185">Reference proteome</keyword>
<feature type="region of interest" description="Disordered" evidence="1">
    <location>
        <begin position="211"/>
        <end position="241"/>
    </location>
</feature>
<dbReference type="GO" id="GO:0007288">
    <property type="term" value="P:sperm axoneme assembly"/>
    <property type="evidence" value="ECO:0007669"/>
    <property type="project" value="TreeGrafter"/>
</dbReference>
<dbReference type="InterPro" id="IPR010441">
    <property type="entry name" value="CH_2"/>
</dbReference>
<organism evidence="3 4">
    <name type="scientific">Tetraodon nigroviridis</name>
    <name type="common">Spotted green pufferfish</name>
    <name type="synonym">Chelonodon nigroviridis</name>
    <dbReference type="NCBI Taxonomy" id="99883"/>
    <lineage>
        <taxon>Eukaryota</taxon>
        <taxon>Metazoa</taxon>
        <taxon>Chordata</taxon>
        <taxon>Craniata</taxon>
        <taxon>Vertebrata</taxon>
        <taxon>Euteleostomi</taxon>
        <taxon>Actinopterygii</taxon>
        <taxon>Neopterygii</taxon>
        <taxon>Teleostei</taxon>
        <taxon>Neoteleostei</taxon>
        <taxon>Acanthomorphata</taxon>
        <taxon>Eupercaria</taxon>
        <taxon>Tetraodontiformes</taxon>
        <taxon>Tetradontoidea</taxon>
        <taxon>Tetraodontidae</taxon>
        <taxon>Tetraodon</taxon>
    </lineage>
</organism>
<dbReference type="PANTHER" id="PTHR14919:SF0">
    <property type="entry name" value="SPERM FLAGELLAR PROTEIN 2"/>
    <property type="match status" value="1"/>
</dbReference>